<reference evidence="3" key="1">
    <citation type="journal article" date="2020" name="bioRxiv">
        <title>Comparative genomics of Chlamydomonas.</title>
        <authorList>
            <person name="Craig R.J."/>
            <person name="Hasan A.R."/>
            <person name="Ness R.W."/>
            <person name="Keightley P.D."/>
        </authorList>
    </citation>
    <scope>NUCLEOTIDE SEQUENCE</scope>
    <source>
        <strain evidence="3">CCAP 11/173</strain>
    </source>
</reference>
<keyword evidence="2" id="KW-0677">Repeat</keyword>
<evidence type="ECO:0008006" key="5">
    <source>
        <dbReference type="Google" id="ProtNLM"/>
    </source>
</evidence>
<comment type="subcellular location">
    <subcellularLocation>
        <location evidence="1">Cytoplasm</location>
        <location evidence="1">Cytoskeleton</location>
        <location evidence="1">Cilium axoneme</location>
    </subcellularLocation>
</comment>
<evidence type="ECO:0000313" key="3">
    <source>
        <dbReference type="EMBL" id="KAG2452204.1"/>
    </source>
</evidence>
<evidence type="ECO:0000256" key="2">
    <source>
        <dbReference type="ARBA" id="ARBA00022737"/>
    </source>
</evidence>
<dbReference type="SUPFAM" id="SSF52058">
    <property type="entry name" value="L domain-like"/>
    <property type="match status" value="1"/>
</dbReference>
<organism evidence="3 4">
    <name type="scientific">Chlamydomonas schloesseri</name>
    <dbReference type="NCBI Taxonomy" id="2026947"/>
    <lineage>
        <taxon>Eukaryota</taxon>
        <taxon>Viridiplantae</taxon>
        <taxon>Chlorophyta</taxon>
        <taxon>core chlorophytes</taxon>
        <taxon>Chlorophyceae</taxon>
        <taxon>CS clade</taxon>
        <taxon>Chlamydomonadales</taxon>
        <taxon>Chlamydomonadaceae</taxon>
        <taxon>Chlamydomonas</taxon>
    </lineage>
</organism>
<protein>
    <recommendedName>
        <fullName evidence="5">Leucine-rich repeat-containing N-terminal plant-type domain-containing protein</fullName>
    </recommendedName>
</protein>
<dbReference type="OrthoDB" id="564617at2759"/>
<proteinExistence type="predicted"/>
<dbReference type="AlphaFoldDB" id="A0A835WQG6"/>
<comment type="caution">
    <text evidence="3">The sequence shown here is derived from an EMBL/GenBank/DDBJ whole genome shotgun (WGS) entry which is preliminary data.</text>
</comment>
<dbReference type="InterPro" id="IPR050994">
    <property type="entry name" value="At_inactive_RLKs"/>
</dbReference>
<dbReference type="PANTHER" id="PTHR48010">
    <property type="entry name" value="OS05G0588300 PROTEIN"/>
    <property type="match status" value="1"/>
</dbReference>
<evidence type="ECO:0000256" key="1">
    <source>
        <dbReference type="ARBA" id="ARBA00004430"/>
    </source>
</evidence>
<evidence type="ECO:0000313" key="4">
    <source>
        <dbReference type="Proteomes" id="UP000613740"/>
    </source>
</evidence>
<keyword evidence="4" id="KW-1185">Reference proteome</keyword>
<dbReference type="FunFam" id="3.80.10.10:FF:000383">
    <property type="entry name" value="Leucine-rich repeat receptor protein kinase EMS1"/>
    <property type="match status" value="1"/>
</dbReference>
<dbReference type="EMBL" id="JAEHOD010000006">
    <property type="protein sequence ID" value="KAG2452204.1"/>
    <property type="molecule type" value="Genomic_DNA"/>
</dbReference>
<dbReference type="Pfam" id="PF13855">
    <property type="entry name" value="LRR_8"/>
    <property type="match status" value="1"/>
</dbReference>
<dbReference type="Proteomes" id="UP000613740">
    <property type="component" value="Unassembled WGS sequence"/>
</dbReference>
<sequence>MTTSSPAVGYRRFMGFLGTGGREGSSSHGRSGRWWCSSAALRRGVSGGRLLLLAVLLAALQQQQQRVQAYTRPDQLQALLVLRNAYINKTASWAKTLSHWKCPTDPSDSDSSCDPCSKDWSGNWEYIHCRGSVGPYGEGSAGAFDGLVTNVHITDQELEGLPPRELCGLQHLRELDLDGSNFNGPFPSWALSCFSDLQELDLSYNRLTGTIPSEVATKVPTLQEFKVEHNEFIGTIPPAFGSMPRLRVLRLEYNHMYGTIPKELSQLKKTLNTFEIANNDFSGDLMPLAEARPISVTVENNPKLCGMVPAGIRFAAGFNPYGTRLGQPCD</sequence>
<name>A0A835WQG6_9CHLO</name>
<dbReference type="Gene3D" id="3.80.10.10">
    <property type="entry name" value="Ribonuclease Inhibitor"/>
    <property type="match status" value="1"/>
</dbReference>
<dbReference type="InterPro" id="IPR032675">
    <property type="entry name" value="LRR_dom_sf"/>
</dbReference>
<dbReference type="PANTHER" id="PTHR48010:SF58">
    <property type="entry name" value="RECEPTOR PROTEIN KINASE-LIKE PROTEIN ZAR1"/>
    <property type="match status" value="1"/>
</dbReference>
<accession>A0A835WQG6</accession>
<dbReference type="GO" id="GO:0005930">
    <property type="term" value="C:axoneme"/>
    <property type="evidence" value="ECO:0007669"/>
    <property type="project" value="UniProtKB-SubCell"/>
</dbReference>
<dbReference type="InterPro" id="IPR001611">
    <property type="entry name" value="Leu-rich_rpt"/>
</dbReference>
<gene>
    <name evidence="3" type="ORF">HYH02_003235</name>
</gene>